<reference evidence="1 2" key="2">
    <citation type="submission" date="2011-04" db="EMBL/GenBank/DDBJ databases">
        <title>Complete sequence of chromosome of Alicycliphilus denitrificans K601.</title>
        <authorList>
            <consortium name="US DOE Joint Genome Institute"/>
            <person name="Lucas S."/>
            <person name="Han J."/>
            <person name="Lapidus A."/>
            <person name="Cheng J.-F."/>
            <person name="Goodwin L."/>
            <person name="Pitluck S."/>
            <person name="Peters L."/>
            <person name="Zeytun A."/>
            <person name="Detter J.C."/>
            <person name="Han C."/>
            <person name="Tapia R."/>
            <person name="Land M."/>
            <person name="Hauser L."/>
            <person name="Kyrpides N."/>
            <person name="Ivanova N."/>
            <person name="Mikhailova N."/>
            <person name="Pagani I."/>
            <person name="Oosterkamp M."/>
            <person name="Pieper D."/>
            <person name="van Berkel W."/>
            <person name="Langenhoff A."/>
            <person name="Smidt H."/>
            <person name="Stams A."/>
            <person name="Woyke T."/>
        </authorList>
    </citation>
    <scope>NUCLEOTIDE SEQUENCE [LARGE SCALE GENOMIC DNA]</scope>
    <source>
        <strain evidence="2">DSM 14773 / CIP 107495 / K601</strain>
    </source>
</reference>
<dbReference type="AlphaFoldDB" id="F4G594"/>
<dbReference type="KEGG" id="adk:Alide2_4122"/>
<dbReference type="HOGENOM" id="CLU_139747_3_0_4"/>
<evidence type="ECO:0000313" key="1">
    <source>
        <dbReference type="EMBL" id="AEB86440.1"/>
    </source>
</evidence>
<dbReference type="EMBL" id="CP002657">
    <property type="protein sequence ID" value="AEB86440.1"/>
    <property type="molecule type" value="Genomic_DNA"/>
</dbReference>
<proteinExistence type="predicted"/>
<dbReference type="InterPro" id="IPR024447">
    <property type="entry name" value="YXWGXW_rpt"/>
</dbReference>
<protein>
    <recommendedName>
        <fullName evidence="3">YXWGXW repeat-containing protein</fullName>
    </recommendedName>
</protein>
<dbReference type="RefSeq" id="WP_013723025.1">
    <property type="nucleotide sequence ID" value="NC_015422.1"/>
</dbReference>
<dbReference type="Pfam" id="PF12779">
    <property type="entry name" value="WXXGXW"/>
    <property type="match status" value="1"/>
</dbReference>
<dbReference type="STRING" id="596154.Alide2_4122"/>
<gene>
    <name evidence="1" type="ordered locus">Alide2_4122</name>
</gene>
<keyword evidence="2" id="KW-1185">Reference proteome</keyword>
<name>F4G594_ALIDK</name>
<reference evidence="1 2" key="1">
    <citation type="journal article" date="2011" name="J. Bacteriol.">
        <title>Genome Sequences of Alicycliphilus denitrificans Strains BC and K601T.</title>
        <authorList>
            <person name="Oosterkamp M.J."/>
            <person name="Veuskens T."/>
            <person name="Plugge C.M."/>
            <person name="Langenhoff A.A."/>
            <person name="Gerritse J."/>
            <person name="van Berkel W.J."/>
            <person name="Pieper D.H."/>
            <person name="Junca H."/>
            <person name="Goodwin L.A."/>
            <person name="Daligault H.E."/>
            <person name="Bruce D.C."/>
            <person name="Detter J.C."/>
            <person name="Tapia R."/>
            <person name="Han C.S."/>
            <person name="Land M.L."/>
            <person name="Hauser L.J."/>
            <person name="Smidt H."/>
            <person name="Stams A.J."/>
        </authorList>
    </citation>
    <scope>NUCLEOTIDE SEQUENCE [LARGE SCALE GENOMIC DNA]</scope>
    <source>
        <strain evidence="2">DSM 14773 / CIP 107495 / K601</strain>
    </source>
</reference>
<evidence type="ECO:0000313" key="2">
    <source>
        <dbReference type="Proteomes" id="UP000007938"/>
    </source>
</evidence>
<evidence type="ECO:0008006" key="3">
    <source>
        <dbReference type="Google" id="ProtNLM"/>
    </source>
</evidence>
<accession>F4G594</accession>
<organism evidence="1 2">
    <name type="scientific">Alicycliphilus denitrificans (strain DSM 14773 / CIP 107495 / K601)</name>
    <dbReference type="NCBI Taxonomy" id="596154"/>
    <lineage>
        <taxon>Bacteria</taxon>
        <taxon>Pseudomonadati</taxon>
        <taxon>Pseudomonadota</taxon>
        <taxon>Betaproteobacteria</taxon>
        <taxon>Burkholderiales</taxon>
        <taxon>Comamonadaceae</taxon>
        <taxon>Alicycliphilus</taxon>
    </lineage>
</organism>
<dbReference type="Proteomes" id="UP000007938">
    <property type="component" value="Chromosome"/>
</dbReference>
<dbReference type="eggNOG" id="ENOG5032UE4">
    <property type="taxonomic scope" value="Bacteria"/>
</dbReference>
<sequence length="117" mass="12667">MILTSTFTTGLRRALPALALAAAGLALTGCVVAPAYPAGDVVYASSAPPPLQAEVVPVAPSPVHVWINGYWGWGGGRYAWTPGYWAVPPRPGYVWHPRRWDHGPRGWQQRGGRWGPR</sequence>